<keyword evidence="7" id="KW-0862">Zinc</keyword>
<feature type="compositionally biased region" description="Gly residues" evidence="10">
    <location>
        <begin position="292"/>
        <end position="313"/>
    </location>
</feature>
<dbReference type="AlphaFoldDB" id="A0A498KUX9"/>
<protein>
    <submittedName>
        <fullName evidence="13">Rhomboid family intramembrane serine protease</fullName>
    </submittedName>
</protein>
<evidence type="ECO:0000256" key="5">
    <source>
        <dbReference type="ARBA" id="ARBA00022771"/>
    </source>
</evidence>
<reference evidence="13 14" key="1">
    <citation type="submission" date="2019-01" db="EMBL/GenBank/DDBJ databases">
        <title>Halorientalis sp. F13-25 a new haloarchaeum isolated from hypersaline water.</title>
        <authorList>
            <person name="Ana D.-V."/>
            <person name="Cristina S.-P."/>
            <person name="Antonio V."/>
        </authorList>
    </citation>
    <scope>NUCLEOTIDE SEQUENCE [LARGE SCALE GENOMIC DNA]</scope>
    <source>
        <strain evidence="13 14">F13-25</strain>
    </source>
</reference>
<dbReference type="Pfam" id="PF01694">
    <property type="entry name" value="Rhomboid"/>
    <property type="match status" value="1"/>
</dbReference>
<dbReference type="InterPro" id="IPR050925">
    <property type="entry name" value="Rhomboid_protease_S54"/>
</dbReference>
<evidence type="ECO:0000256" key="11">
    <source>
        <dbReference type="SAM" id="Phobius"/>
    </source>
</evidence>
<feature type="transmembrane region" description="Helical" evidence="11">
    <location>
        <begin position="98"/>
        <end position="118"/>
    </location>
</feature>
<comment type="subcellular location">
    <subcellularLocation>
        <location evidence="1">Membrane</location>
        <topology evidence="1">Multi-pass membrane protein</topology>
    </subcellularLocation>
</comment>
<comment type="caution">
    <text evidence="13">The sequence shown here is derived from an EMBL/GenBank/DDBJ whole genome shotgun (WGS) entry which is preliminary data.</text>
</comment>
<keyword evidence="3 11" id="KW-0812">Transmembrane</keyword>
<evidence type="ECO:0000256" key="8">
    <source>
        <dbReference type="ARBA" id="ARBA00022989"/>
    </source>
</evidence>
<accession>A0A498KUX9</accession>
<evidence type="ECO:0000256" key="1">
    <source>
        <dbReference type="ARBA" id="ARBA00004141"/>
    </source>
</evidence>
<dbReference type="GO" id="GO:0008270">
    <property type="term" value="F:zinc ion binding"/>
    <property type="evidence" value="ECO:0007669"/>
    <property type="project" value="UniProtKB-KW"/>
</dbReference>
<dbReference type="GO" id="GO:0016020">
    <property type="term" value="C:membrane"/>
    <property type="evidence" value="ECO:0007669"/>
    <property type="project" value="UniProtKB-SubCell"/>
</dbReference>
<keyword evidence="13" id="KW-0645">Protease</keyword>
<dbReference type="SUPFAM" id="SSF118310">
    <property type="entry name" value="AN1-like Zinc finger"/>
    <property type="match status" value="1"/>
</dbReference>
<dbReference type="Gene3D" id="1.20.1540.10">
    <property type="entry name" value="Rhomboid-like"/>
    <property type="match status" value="1"/>
</dbReference>
<evidence type="ECO:0000256" key="4">
    <source>
        <dbReference type="ARBA" id="ARBA00022723"/>
    </source>
</evidence>
<feature type="transmembrane region" description="Helical" evidence="11">
    <location>
        <begin position="178"/>
        <end position="199"/>
    </location>
</feature>
<dbReference type="PANTHER" id="PTHR43731:SF14">
    <property type="entry name" value="PRESENILIN-ASSOCIATED RHOMBOID-LIKE PROTEIN, MITOCHONDRIAL"/>
    <property type="match status" value="1"/>
</dbReference>
<evidence type="ECO:0000313" key="14">
    <source>
        <dbReference type="Proteomes" id="UP000289691"/>
    </source>
</evidence>
<feature type="transmembrane region" description="Helical" evidence="11">
    <location>
        <begin position="138"/>
        <end position="166"/>
    </location>
</feature>
<keyword evidence="4" id="KW-0479">Metal-binding</keyword>
<evidence type="ECO:0000256" key="10">
    <source>
        <dbReference type="SAM" id="MobiDB-lite"/>
    </source>
</evidence>
<evidence type="ECO:0000256" key="2">
    <source>
        <dbReference type="ARBA" id="ARBA00009045"/>
    </source>
</evidence>
<dbReference type="InterPro" id="IPR000058">
    <property type="entry name" value="Znf_AN1"/>
</dbReference>
<keyword evidence="6" id="KW-0378">Hydrolase</keyword>
<dbReference type="Pfam" id="PF01428">
    <property type="entry name" value="zf-AN1"/>
    <property type="match status" value="1"/>
</dbReference>
<feature type="transmembrane region" description="Helical" evidence="11">
    <location>
        <begin position="230"/>
        <end position="248"/>
    </location>
</feature>
<dbReference type="PANTHER" id="PTHR43731">
    <property type="entry name" value="RHOMBOID PROTEASE"/>
    <property type="match status" value="1"/>
</dbReference>
<dbReference type="GO" id="GO:0004252">
    <property type="term" value="F:serine-type endopeptidase activity"/>
    <property type="evidence" value="ECO:0007669"/>
    <property type="project" value="InterPro"/>
</dbReference>
<keyword evidence="5" id="KW-0863">Zinc-finger</keyword>
<proteinExistence type="inferred from homology"/>
<keyword evidence="14" id="KW-1185">Reference proteome</keyword>
<feature type="transmembrane region" description="Helical" evidence="11">
    <location>
        <begin position="254"/>
        <end position="277"/>
    </location>
</feature>
<sequence length="313" mass="32528">MAKCDACGKEENMPYQCRHCGGTYCGDHRLPENHGCPGLENWNDPSGVFDSGFDDTVDGSGGGGWGGSSSSSGGVLAKLGIDTGPGGMLGYFRGNVTYLFLGIIWAVFLLEHVVLLTLGGRAFEALFVISPTHPEYVWTWVTSIFSHQPFSLFHIAGNSIVIYFFGRIVEQYVGSRDFALLFLGSGILAGLGQIAIQAYQGNPVGALGASGAALAIMGVLTVLNPNLKVYLYFLLPVPIWVITIGYAALSALGIVGGVGGGIAHVAHAVGLVIGLLYGQRVKDKLSAPGQLQLGGGMRRGPGGPGGPGGRGPF</sequence>
<dbReference type="InterPro" id="IPR035896">
    <property type="entry name" value="AN1-like_Znf"/>
</dbReference>
<dbReference type="OrthoDB" id="26567at2157"/>
<evidence type="ECO:0000256" key="7">
    <source>
        <dbReference type="ARBA" id="ARBA00022833"/>
    </source>
</evidence>
<feature type="domain" description="AN1-type" evidence="12">
    <location>
        <begin position="1"/>
        <end position="44"/>
    </location>
</feature>
<evidence type="ECO:0000313" key="13">
    <source>
        <dbReference type="EMBL" id="RXK48369.1"/>
    </source>
</evidence>
<dbReference type="GO" id="GO:0006508">
    <property type="term" value="P:proteolysis"/>
    <property type="evidence" value="ECO:0007669"/>
    <property type="project" value="UniProtKB-KW"/>
</dbReference>
<dbReference type="EMBL" id="RDFA01000004">
    <property type="protein sequence ID" value="RXK48369.1"/>
    <property type="molecule type" value="Genomic_DNA"/>
</dbReference>
<dbReference type="SUPFAM" id="SSF144091">
    <property type="entry name" value="Rhomboid-like"/>
    <property type="match status" value="1"/>
</dbReference>
<dbReference type="InterPro" id="IPR035952">
    <property type="entry name" value="Rhomboid-like_sf"/>
</dbReference>
<keyword evidence="9 11" id="KW-0472">Membrane</keyword>
<gene>
    <name evidence="13" type="ORF">EAF64_11860</name>
</gene>
<evidence type="ECO:0000256" key="3">
    <source>
        <dbReference type="ARBA" id="ARBA00022692"/>
    </source>
</evidence>
<evidence type="ECO:0000256" key="6">
    <source>
        <dbReference type="ARBA" id="ARBA00022801"/>
    </source>
</evidence>
<name>A0A498KUX9_9EURY</name>
<dbReference type="InterPro" id="IPR022764">
    <property type="entry name" value="Peptidase_S54_rhomboid_dom"/>
</dbReference>
<evidence type="ECO:0000259" key="12">
    <source>
        <dbReference type="PROSITE" id="PS51039"/>
    </source>
</evidence>
<keyword evidence="8 11" id="KW-1133">Transmembrane helix</keyword>
<dbReference type="SMART" id="SM00154">
    <property type="entry name" value="ZnF_AN1"/>
    <property type="match status" value="1"/>
</dbReference>
<comment type="similarity">
    <text evidence="2">Belongs to the peptidase S54 family.</text>
</comment>
<dbReference type="Proteomes" id="UP000289691">
    <property type="component" value="Unassembled WGS sequence"/>
</dbReference>
<dbReference type="RefSeq" id="WP_129069210.1">
    <property type="nucleotide sequence ID" value="NZ_RDFA01000004.1"/>
</dbReference>
<feature type="transmembrane region" description="Helical" evidence="11">
    <location>
        <begin position="205"/>
        <end position="223"/>
    </location>
</feature>
<organism evidence="13 14">
    <name type="scientific">Halorientalis pallida</name>
    <dbReference type="NCBI Taxonomy" id="2479928"/>
    <lineage>
        <taxon>Archaea</taxon>
        <taxon>Methanobacteriati</taxon>
        <taxon>Methanobacteriota</taxon>
        <taxon>Stenosarchaea group</taxon>
        <taxon>Halobacteria</taxon>
        <taxon>Halobacteriales</taxon>
        <taxon>Haloarculaceae</taxon>
        <taxon>Halorientalis</taxon>
    </lineage>
</organism>
<dbReference type="PROSITE" id="PS51039">
    <property type="entry name" value="ZF_AN1"/>
    <property type="match status" value="1"/>
</dbReference>
<dbReference type="Gene3D" id="4.10.1110.10">
    <property type="entry name" value="AN1-like Zinc finger"/>
    <property type="match status" value="1"/>
</dbReference>
<evidence type="ECO:0000256" key="9">
    <source>
        <dbReference type="ARBA" id="ARBA00023136"/>
    </source>
</evidence>
<feature type="region of interest" description="Disordered" evidence="10">
    <location>
        <begin position="289"/>
        <end position="313"/>
    </location>
</feature>